<dbReference type="InterPro" id="IPR023214">
    <property type="entry name" value="HAD_sf"/>
</dbReference>
<dbReference type="GO" id="GO:0016791">
    <property type="term" value="F:phosphatase activity"/>
    <property type="evidence" value="ECO:0007669"/>
    <property type="project" value="UniProtKB-ARBA"/>
</dbReference>
<dbReference type="NCBIfam" id="TIGR01549">
    <property type="entry name" value="HAD-SF-IA-v1"/>
    <property type="match status" value="1"/>
</dbReference>
<dbReference type="EMBL" id="KV453842">
    <property type="protein sequence ID" value="ODV90805.1"/>
    <property type="molecule type" value="Genomic_DNA"/>
</dbReference>
<protein>
    <submittedName>
        <fullName evidence="1">Uncharacterized protein</fullName>
    </submittedName>
</protein>
<name>A0A1E4TGA8_9ASCO</name>
<dbReference type="Gene3D" id="1.10.150.720">
    <property type="entry name" value="Haloacid dehalogenase-like hydrolase"/>
    <property type="match status" value="1"/>
</dbReference>
<dbReference type="GO" id="GO:0005634">
    <property type="term" value="C:nucleus"/>
    <property type="evidence" value="ECO:0007669"/>
    <property type="project" value="TreeGrafter"/>
</dbReference>
<keyword evidence="2" id="KW-1185">Reference proteome</keyword>
<accession>A0A1E4TGA8</accession>
<dbReference type="SFLD" id="SFLDG01129">
    <property type="entry name" value="C1.5:_HAD__Beta-PGM__Phosphata"/>
    <property type="match status" value="1"/>
</dbReference>
<reference evidence="2" key="1">
    <citation type="submission" date="2016-02" db="EMBL/GenBank/DDBJ databases">
        <title>Comparative genomics of biotechnologically important yeasts.</title>
        <authorList>
            <consortium name="DOE Joint Genome Institute"/>
            <person name="Riley R."/>
            <person name="Haridas S."/>
            <person name="Wolfe K.H."/>
            <person name="Lopes M.R."/>
            <person name="Hittinger C.T."/>
            <person name="Goker M."/>
            <person name="Salamov A."/>
            <person name="Wisecaver J."/>
            <person name="Long T.M."/>
            <person name="Aerts A.L."/>
            <person name="Barry K."/>
            <person name="Choi C."/>
            <person name="Clum A."/>
            <person name="Coughlan A.Y."/>
            <person name="Deshpande S."/>
            <person name="Douglass A.P."/>
            <person name="Hanson S.J."/>
            <person name="Klenk H.-P."/>
            <person name="Labutti K."/>
            <person name="Lapidus A."/>
            <person name="Lindquist E."/>
            <person name="Lipzen A."/>
            <person name="Meier-Kolthoff J.P."/>
            <person name="Ohm R.A."/>
            <person name="Otillar R.P."/>
            <person name="Pangilinan J."/>
            <person name="Peng Y."/>
            <person name="Rokas A."/>
            <person name="Rosa C.A."/>
            <person name="Scheuner C."/>
            <person name="Sibirny A.A."/>
            <person name="Slot J.C."/>
            <person name="Stielow J.B."/>
            <person name="Sun H."/>
            <person name="Kurtzman C.P."/>
            <person name="Blackwell M."/>
            <person name="Jeffries T.W."/>
            <person name="Grigoriev I.V."/>
        </authorList>
    </citation>
    <scope>NUCLEOTIDE SEQUENCE [LARGE SCALE GENOMIC DNA]</scope>
    <source>
        <strain evidence="2">NRRL Y-17796</strain>
    </source>
</reference>
<dbReference type="PANTHER" id="PTHR46191">
    <property type="match status" value="1"/>
</dbReference>
<dbReference type="SFLD" id="SFLDS00003">
    <property type="entry name" value="Haloacid_Dehalogenase"/>
    <property type="match status" value="1"/>
</dbReference>
<dbReference type="InterPro" id="IPR051828">
    <property type="entry name" value="HAD-like_hydrolase_domain"/>
</dbReference>
<dbReference type="AlphaFoldDB" id="A0A1E4TGA8"/>
<dbReference type="InterPro" id="IPR006439">
    <property type="entry name" value="HAD-SF_hydro_IA"/>
</dbReference>
<proteinExistence type="predicted"/>
<dbReference type="Gene3D" id="3.40.50.1000">
    <property type="entry name" value="HAD superfamily/HAD-like"/>
    <property type="match status" value="1"/>
</dbReference>
<dbReference type="Pfam" id="PF00702">
    <property type="entry name" value="Hydrolase"/>
    <property type="match status" value="1"/>
</dbReference>
<gene>
    <name evidence="1" type="ORF">CANCADRAFT_2530</name>
</gene>
<dbReference type="OrthoDB" id="444127at2759"/>
<dbReference type="Proteomes" id="UP000095023">
    <property type="component" value="Unassembled WGS sequence"/>
</dbReference>
<dbReference type="SUPFAM" id="SSF56784">
    <property type="entry name" value="HAD-like"/>
    <property type="match status" value="1"/>
</dbReference>
<evidence type="ECO:0000313" key="1">
    <source>
        <dbReference type="EMBL" id="ODV90805.1"/>
    </source>
</evidence>
<sequence>MTPRAVITFDLFGTLVIPRLSIRELYSQISGVKLNSDFDDRFREHFKELERLYPNTGKDSIGYDRWWGTLVRETVGVDEKTANKMIAFFETEDAWKPVAHAREMIRNLSKIGDVGIISNMDSRAHALLQNLQLGPFSAGVFLSYETGFMKPDTRAFEGVKEKNGPHLRYFHVGDDYDKDIAPAIKLGWTAIYINENAHDVRPINYYEVKGLDEVEQKITSLLNQ</sequence>
<dbReference type="InterPro" id="IPR036412">
    <property type="entry name" value="HAD-like_sf"/>
</dbReference>
<dbReference type="PANTHER" id="PTHR46191:SF2">
    <property type="entry name" value="HALOACID DEHALOGENASE-LIKE HYDROLASE DOMAIN-CONTAINING PROTEIN 3"/>
    <property type="match status" value="1"/>
</dbReference>
<evidence type="ECO:0000313" key="2">
    <source>
        <dbReference type="Proteomes" id="UP000095023"/>
    </source>
</evidence>
<dbReference type="InterPro" id="IPR044924">
    <property type="entry name" value="HAD-SF_hydro_IA_REG-2-like_cap"/>
</dbReference>
<organism evidence="1 2">
    <name type="scientific">Tortispora caseinolytica NRRL Y-17796</name>
    <dbReference type="NCBI Taxonomy" id="767744"/>
    <lineage>
        <taxon>Eukaryota</taxon>
        <taxon>Fungi</taxon>
        <taxon>Dikarya</taxon>
        <taxon>Ascomycota</taxon>
        <taxon>Saccharomycotina</taxon>
        <taxon>Trigonopsidomycetes</taxon>
        <taxon>Trigonopsidales</taxon>
        <taxon>Trigonopsidaceae</taxon>
        <taxon>Tortispora</taxon>
    </lineage>
</organism>